<dbReference type="SMART" id="SM00028">
    <property type="entry name" value="TPR"/>
    <property type="match status" value="5"/>
</dbReference>
<keyword evidence="6 11" id="KW-0418">Kinase</keyword>
<dbReference type="PANTHER" id="PTHR41523:SF8">
    <property type="entry name" value="ETHYLENE RESPONSE SENSOR PROTEIN"/>
    <property type="match status" value="1"/>
</dbReference>
<name>A0A4R6ITK2_9BACT</name>
<reference evidence="11 12" key="1">
    <citation type="submission" date="2019-03" db="EMBL/GenBank/DDBJ databases">
        <title>Genomic Encyclopedia of Archaeal and Bacterial Type Strains, Phase II (KMG-II): from individual species to whole genera.</title>
        <authorList>
            <person name="Goeker M."/>
        </authorList>
    </citation>
    <scope>NUCLEOTIDE SEQUENCE [LARGE SCALE GENOMIC DNA]</scope>
    <source>
        <strain evidence="11 12">DSM 28323</strain>
    </source>
</reference>
<evidence type="ECO:0000259" key="10">
    <source>
        <dbReference type="PROSITE" id="PS50109"/>
    </source>
</evidence>
<evidence type="ECO:0000256" key="1">
    <source>
        <dbReference type="ARBA" id="ARBA00000085"/>
    </source>
</evidence>
<dbReference type="SUPFAM" id="SSF48452">
    <property type="entry name" value="TPR-like"/>
    <property type="match status" value="3"/>
</dbReference>
<dbReference type="Pfam" id="PF13181">
    <property type="entry name" value="TPR_8"/>
    <property type="match status" value="2"/>
</dbReference>
<dbReference type="PROSITE" id="PS50005">
    <property type="entry name" value="TPR"/>
    <property type="match status" value="2"/>
</dbReference>
<protein>
    <recommendedName>
        <fullName evidence="2">histidine kinase</fullName>
        <ecNumber evidence="2">2.7.13.3</ecNumber>
    </recommendedName>
</protein>
<feature type="repeat" description="TPR" evidence="8">
    <location>
        <begin position="162"/>
        <end position="195"/>
    </location>
</feature>
<dbReference type="Pfam" id="PF13424">
    <property type="entry name" value="TPR_12"/>
    <property type="match status" value="1"/>
</dbReference>
<dbReference type="GO" id="GO:0004673">
    <property type="term" value="F:protein histidine kinase activity"/>
    <property type="evidence" value="ECO:0007669"/>
    <property type="project" value="UniProtKB-EC"/>
</dbReference>
<dbReference type="SUPFAM" id="SSF55874">
    <property type="entry name" value="ATPase domain of HSP90 chaperone/DNA topoisomerase II/histidine kinase"/>
    <property type="match status" value="1"/>
</dbReference>
<comment type="catalytic activity">
    <reaction evidence="1">
        <text>ATP + protein L-histidine = ADP + protein N-phospho-L-histidine.</text>
        <dbReference type="EC" id="2.7.13.3"/>
    </reaction>
</comment>
<evidence type="ECO:0000256" key="9">
    <source>
        <dbReference type="SAM" id="SignalP"/>
    </source>
</evidence>
<dbReference type="Gene3D" id="1.25.40.10">
    <property type="entry name" value="Tetratricopeptide repeat domain"/>
    <property type="match status" value="2"/>
</dbReference>
<dbReference type="InterPro" id="IPR005467">
    <property type="entry name" value="His_kinase_dom"/>
</dbReference>
<evidence type="ECO:0000256" key="7">
    <source>
        <dbReference type="ARBA" id="ARBA00022840"/>
    </source>
</evidence>
<dbReference type="GO" id="GO:0005524">
    <property type="term" value="F:ATP binding"/>
    <property type="evidence" value="ECO:0007669"/>
    <property type="project" value="UniProtKB-KW"/>
</dbReference>
<evidence type="ECO:0000313" key="12">
    <source>
        <dbReference type="Proteomes" id="UP000295741"/>
    </source>
</evidence>
<evidence type="ECO:0000313" key="11">
    <source>
        <dbReference type="EMBL" id="TDO25853.1"/>
    </source>
</evidence>
<evidence type="ECO:0000256" key="5">
    <source>
        <dbReference type="ARBA" id="ARBA00022741"/>
    </source>
</evidence>
<dbReference type="EC" id="2.7.13.3" evidence="2"/>
<comment type="caution">
    <text evidence="11">The sequence shown here is derived from an EMBL/GenBank/DDBJ whole genome shotgun (WGS) entry which is preliminary data.</text>
</comment>
<dbReference type="Proteomes" id="UP000295741">
    <property type="component" value="Unassembled WGS sequence"/>
</dbReference>
<sequence length="718" mass="80770">MRKILLLFILLSNSQSNAQVQRPDNATALYEQLKTARGEQRAALLLQLARIEFPRQPDQSMAFTQEALTIYREGNNENGQTDAMCALANMYRRKNNLSLAYQFDSLSYTLAKKNNYQRGIAEASLNLIPGYVRSMEMQKALLSANEALDAGKRADLDNRIMANIFITRGNIFMQMKEIDRATDDYEMAYDLAEKINDEISKQRILAAMSNASRMAGDKVASLDQILRSIKMAERLQDKSTLPNLYLAAGNTYSSLNNTSESLSYYKKAFGLQQNILQPVVKMSILGNIARCFIRLKEFDSASSYSALRLNIATSIKDSSAIAASYIDLGDIASTKENHLLAIDYYQRAIAIYDPKKQATEISRAYNALASAHLNIRQFAKAEDYLLKSYALQSKTVDKGTKRYTDYLLSKVYEETGEMDNARRFRNEYLAFGGENSNAETELKINKLQSEFEISKREDALALAAKEKELKDLQLKETKLRLWTSVAVIGLLSVTAIAMYRSYRQKKKTALELAQKNQRIETLLRELHHRVKNNLQVIGSVLNLQSLKLTDSNARSAIEEGKARVEAMSLLHQKMYMDENLRAINIEEYITSLSFMLANSFGYDKSIVQTRIALRSKNMDVDLATPLALIINELITNAFKHAFVQVENPLLTIELTEDTNDGTVSLTVRDNGKGINLSAVSSASFGLKLIRTFVQQLGATMDISINKGSVFNISFHTAQ</sequence>
<keyword evidence="12" id="KW-1185">Reference proteome</keyword>
<dbReference type="InterPro" id="IPR011990">
    <property type="entry name" value="TPR-like_helical_dom_sf"/>
</dbReference>
<proteinExistence type="predicted"/>
<keyword evidence="3" id="KW-0597">Phosphoprotein</keyword>
<keyword evidence="5" id="KW-0547">Nucleotide-binding</keyword>
<evidence type="ECO:0000256" key="8">
    <source>
        <dbReference type="PROSITE-ProRule" id="PRU00339"/>
    </source>
</evidence>
<keyword evidence="9" id="KW-0732">Signal</keyword>
<dbReference type="InterPro" id="IPR019734">
    <property type="entry name" value="TPR_rpt"/>
</dbReference>
<evidence type="ECO:0000256" key="3">
    <source>
        <dbReference type="ARBA" id="ARBA00022553"/>
    </source>
</evidence>
<evidence type="ECO:0000256" key="6">
    <source>
        <dbReference type="ARBA" id="ARBA00022777"/>
    </source>
</evidence>
<dbReference type="EMBL" id="SNWP01000012">
    <property type="protein sequence ID" value="TDO25853.1"/>
    <property type="molecule type" value="Genomic_DNA"/>
</dbReference>
<evidence type="ECO:0000256" key="2">
    <source>
        <dbReference type="ARBA" id="ARBA00012438"/>
    </source>
</evidence>
<feature type="domain" description="Histidine kinase" evidence="10">
    <location>
        <begin position="525"/>
        <end position="718"/>
    </location>
</feature>
<dbReference type="PROSITE" id="PS50109">
    <property type="entry name" value="HIS_KIN"/>
    <property type="match status" value="1"/>
</dbReference>
<dbReference type="PANTHER" id="PTHR41523">
    <property type="entry name" value="TWO-COMPONENT SYSTEM SENSOR PROTEIN"/>
    <property type="match status" value="1"/>
</dbReference>
<dbReference type="InterPro" id="IPR036890">
    <property type="entry name" value="HATPase_C_sf"/>
</dbReference>
<dbReference type="Pfam" id="PF07568">
    <property type="entry name" value="HisKA_2"/>
    <property type="match status" value="1"/>
</dbReference>
<gene>
    <name evidence="11" type="ORF">BC659_2777</name>
</gene>
<evidence type="ECO:0000256" key="4">
    <source>
        <dbReference type="ARBA" id="ARBA00022679"/>
    </source>
</evidence>
<feature type="chain" id="PRO_5020888581" description="histidine kinase" evidence="9">
    <location>
        <begin position="19"/>
        <end position="718"/>
    </location>
</feature>
<feature type="signal peptide" evidence="9">
    <location>
        <begin position="1"/>
        <end position="18"/>
    </location>
</feature>
<dbReference type="InterPro" id="IPR011495">
    <property type="entry name" value="Sig_transdc_His_kin_sub2_dim/P"/>
</dbReference>
<feature type="repeat" description="TPR" evidence="8">
    <location>
        <begin position="242"/>
        <end position="275"/>
    </location>
</feature>
<dbReference type="Gene3D" id="3.30.565.10">
    <property type="entry name" value="Histidine kinase-like ATPase, C-terminal domain"/>
    <property type="match status" value="1"/>
</dbReference>
<keyword evidence="4" id="KW-0808">Transferase</keyword>
<keyword evidence="7" id="KW-0067">ATP-binding</keyword>
<accession>A0A4R6ITK2</accession>
<dbReference type="RefSeq" id="WP_162847439.1">
    <property type="nucleotide sequence ID" value="NZ_SNWP01000012.1"/>
</dbReference>
<dbReference type="Gene3D" id="3.30.450.20">
    <property type="entry name" value="PAS domain"/>
    <property type="match status" value="1"/>
</dbReference>
<dbReference type="Pfam" id="PF02518">
    <property type="entry name" value="HATPase_c"/>
    <property type="match status" value="1"/>
</dbReference>
<dbReference type="AlphaFoldDB" id="A0A4R6ITK2"/>
<dbReference type="SMART" id="SM00387">
    <property type="entry name" value="HATPase_c"/>
    <property type="match status" value="1"/>
</dbReference>
<dbReference type="InterPro" id="IPR003594">
    <property type="entry name" value="HATPase_dom"/>
</dbReference>
<keyword evidence="8" id="KW-0802">TPR repeat</keyword>
<organism evidence="11 12">
    <name type="scientific">Sediminibacterium goheungense</name>
    <dbReference type="NCBI Taxonomy" id="1086393"/>
    <lineage>
        <taxon>Bacteria</taxon>
        <taxon>Pseudomonadati</taxon>
        <taxon>Bacteroidota</taxon>
        <taxon>Chitinophagia</taxon>
        <taxon>Chitinophagales</taxon>
        <taxon>Chitinophagaceae</taxon>
        <taxon>Sediminibacterium</taxon>
    </lineage>
</organism>